<dbReference type="FunFam" id="1.20.1370.20:FF:000001">
    <property type="entry name" value="Catalase HPII"/>
    <property type="match status" value="1"/>
</dbReference>
<evidence type="ECO:0000256" key="3">
    <source>
        <dbReference type="ARBA" id="ARBA00012314"/>
    </source>
</evidence>
<dbReference type="OrthoDB" id="6880011at2759"/>
<dbReference type="PROSITE" id="PS00438">
    <property type="entry name" value="CATALASE_2"/>
    <property type="match status" value="1"/>
</dbReference>
<evidence type="ECO:0000256" key="7">
    <source>
        <dbReference type="ARBA" id="ARBA00023002"/>
    </source>
</evidence>
<dbReference type="InterPro" id="IPR018028">
    <property type="entry name" value="Catalase"/>
</dbReference>
<dbReference type="GO" id="GO:0042744">
    <property type="term" value="P:hydrogen peroxide catabolic process"/>
    <property type="evidence" value="ECO:0007669"/>
    <property type="project" value="UniProtKB-UniRule"/>
</dbReference>
<evidence type="ECO:0000256" key="13">
    <source>
        <dbReference type="RuleBase" id="RU000498"/>
    </source>
</evidence>
<feature type="active site" evidence="11">
    <location>
        <position position="185"/>
    </location>
</feature>
<dbReference type="PRINTS" id="PR00067">
    <property type="entry name" value="CATALASE"/>
</dbReference>
<keyword evidence="8 10" id="KW-0408">Iron</keyword>
<accession>A0A6A5QMX5</accession>
<evidence type="ECO:0000256" key="9">
    <source>
        <dbReference type="ARBA" id="ARBA00023324"/>
    </source>
</evidence>
<keyword evidence="15" id="KW-0732">Signal</keyword>
<sequence>MIKFGFTFFACARLIHAACPYMEHDAHVDNPHQPVTRRDGSSASLATSTNEFMAQYEVDDTDVYLTNTFGGPIEDQESLSAGERGPTLLEDFIFREKMMHFDHERVPERAVHARGAGAHGVFTSYGDWSNITAASFLNSPGKETPVFIRFSTVAGSRGSADTVRDVHGFATRFYTDEGNFDIVGNNIPVFFIQDAIKFPDLIHAVKPRQDNEIPQAATAHDSAWDFFSQQPSTMHTLFWAMSGHGTVRSYRHMDGWGVHTFRFVTDEGKTKLVKFRFKTRQGLASRLWEEQQVMAGKSADADRQDLWDAIENGYYPEWVFEAQIMEEEDQLRFGFDLLDPTKIVPEDIVPFTPLGELTLNRNPRNYFAETEQIMYQVGHVVRGIDFTDDPLLQGRIFSYLDTQLNRHNGPNFEQLPINQPRVPVHTNTRDGAGQMYIPLNVAAYSPNTLNKGSPKQANKSQGRGFFTAPNRSPTGRLIRSVSSTFADVWSQPRLFFNSLQPVEQQFVVNAIRFETSQLTSDVVKNNVLIQLNRVSHDVAVRVAEALDMTAPEADETYYHDNTTTGVSVSKEKLLKIDGLKVGYLTSTSTLSNAAAAFKSAFNDINVNFAVVAERLGEGIDQTYSATFAGQFDAIIVDGEAGALFASAGSMGNSNASTPIYGKNATRALTTLYPAGRPLQILQDGYHWGKAVAVIGSSLAAYKAAGVEAGTPGVYQLDPETGTKAMVNEIADGLHVFRFLDRYPLDQ</sequence>
<organism evidence="17 18">
    <name type="scientific">Ampelomyces quisqualis</name>
    <name type="common">Powdery mildew agent</name>
    <dbReference type="NCBI Taxonomy" id="50730"/>
    <lineage>
        <taxon>Eukaryota</taxon>
        <taxon>Fungi</taxon>
        <taxon>Dikarya</taxon>
        <taxon>Ascomycota</taxon>
        <taxon>Pezizomycotina</taxon>
        <taxon>Dothideomycetes</taxon>
        <taxon>Pleosporomycetidae</taxon>
        <taxon>Pleosporales</taxon>
        <taxon>Pleosporineae</taxon>
        <taxon>Phaeosphaeriaceae</taxon>
        <taxon>Ampelomyces</taxon>
    </lineage>
</organism>
<comment type="function">
    <text evidence="10">Occurs in almost all aerobically respiring organisms and serves to protect cells from the toxic effects of hydrogen peroxide.</text>
</comment>
<dbReference type="PANTHER" id="PTHR42821">
    <property type="entry name" value="CATALASE"/>
    <property type="match status" value="1"/>
</dbReference>
<dbReference type="PIRSF" id="PIRSF038927">
    <property type="entry name" value="Catalase_clade2"/>
    <property type="match status" value="1"/>
</dbReference>
<dbReference type="InterPro" id="IPR010582">
    <property type="entry name" value="Catalase_immune_responsive"/>
</dbReference>
<dbReference type="InterPro" id="IPR020835">
    <property type="entry name" value="Catalase_sf"/>
</dbReference>
<feature type="signal peptide" evidence="15">
    <location>
        <begin position="1"/>
        <end position="17"/>
    </location>
</feature>
<dbReference type="InterPro" id="IPR043156">
    <property type="entry name" value="Catalase_clade2_helical"/>
</dbReference>
<dbReference type="InterPro" id="IPR011614">
    <property type="entry name" value="Catalase_core"/>
</dbReference>
<name>A0A6A5QMX5_AMPQU</name>
<evidence type="ECO:0000256" key="1">
    <source>
        <dbReference type="ARBA" id="ARBA00001971"/>
    </source>
</evidence>
<evidence type="ECO:0000256" key="5">
    <source>
        <dbReference type="ARBA" id="ARBA00022617"/>
    </source>
</evidence>
<dbReference type="PROSITE" id="PS00437">
    <property type="entry name" value="CATALASE_1"/>
    <property type="match status" value="1"/>
</dbReference>
<evidence type="ECO:0000259" key="16">
    <source>
        <dbReference type="SMART" id="SM01060"/>
    </source>
</evidence>
<dbReference type="Pfam" id="PF06628">
    <property type="entry name" value="Catalase-rel"/>
    <property type="match status" value="1"/>
</dbReference>
<dbReference type="GO" id="GO:0004096">
    <property type="term" value="F:catalase activity"/>
    <property type="evidence" value="ECO:0007669"/>
    <property type="project" value="UniProtKB-UniRule"/>
</dbReference>
<feature type="binding site" description="axial binding residue" evidence="12">
    <location>
        <position position="399"/>
    </location>
    <ligand>
        <name>heme</name>
        <dbReference type="ChEBI" id="CHEBI:30413"/>
    </ligand>
    <ligandPart>
        <name>Fe</name>
        <dbReference type="ChEBI" id="CHEBI:18248"/>
    </ligandPart>
</feature>
<evidence type="ECO:0000256" key="8">
    <source>
        <dbReference type="ARBA" id="ARBA00023004"/>
    </source>
</evidence>
<evidence type="ECO:0000256" key="10">
    <source>
        <dbReference type="PIRNR" id="PIRNR038927"/>
    </source>
</evidence>
<feature type="domain" description="Catalase core" evidence="16">
    <location>
        <begin position="66"/>
        <end position="453"/>
    </location>
</feature>
<dbReference type="PROSITE" id="PS51402">
    <property type="entry name" value="CATALASE_3"/>
    <property type="match status" value="1"/>
</dbReference>
<comment type="similarity">
    <text evidence="2 10 13">Belongs to the catalase family.</text>
</comment>
<dbReference type="InterPro" id="IPR041399">
    <property type="entry name" value="Catalase_large_C"/>
</dbReference>
<evidence type="ECO:0000313" key="17">
    <source>
        <dbReference type="EMBL" id="KAF1916150.1"/>
    </source>
</evidence>
<dbReference type="GO" id="GO:0005829">
    <property type="term" value="C:cytosol"/>
    <property type="evidence" value="ECO:0007669"/>
    <property type="project" value="TreeGrafter"/>
</dbReference>
<dbReference type="InterPro" id="IPR002226">
    <property type="entry name" value="Catalase_haem_BS"/>
</dbReference>
<dbReference type="Proteomes" id="UP000800096">
    <property type="component" value="Unassembled WGS sequence"/>
</dbReference>
<evidence type="ECO:0000256" key="2">
    <source>
        <dbReference type="ARBA" id="ARBA00005329"/>
    </source>
</evidence>
<dbReference type="Gene3D" id="3.40.50.880">
    <property type="match status" value="1"/>
</dbReference>
<reference evidence="17" key="1">
    <citation type="journal article" date="2020" name="Stud. Mycol.">
        <title>101 Dothideomycetes genomes: a test case for predicting lifestyles and emergence of pathogens.</title>
        <authorList>
            <person name="Haridas S."/>
            <person name="Albert R."/>
            <person name="Binder M."/>
            <person name="Bloem J."/>
            <person name="Labutti K."/>
            <person name="Salamov A."/>
            <person name="Andreopoulos B."/>
            <person name="Baker S."/>
            <person name="Barry K."/>
            <person name="Bills G."/>
            <person name="Bluhm B."/>
            <person name="Cannon C."/>
            <person name="Castanera R."/>
            <person name="Culley D."/>
            <person name="Daum C."/>
            <person name="Ezra D."/>
            <person name="Gonzalez J."/>
            <person name="Henrissat B."/>
            <person name="Kuo A."/>
            <person name="Liang C."/>
            <person name="Lipzen A."/>
            <person name="Lutzoni F."/>
            <person name="Magnuson J."/>
            <person name="Mondo S."/>
            <person name="Nolan M."/>
            <person name="Ohm R."/>
            <person name="Pangilinan J."/>
            <person name="Park H.-J."/>
            <person name="Ramirez L."/>
            <person name="Alfaro M."/>
            <person name="Sun H."/>
            <person name="Tritt A."/>
            <person name="Yoshinaga Y."/>
            <person name="Zwiers L.-H."/>
            <person name="Turgeon B."/>
            <person name="Goodwin S."/>
            <person name="Spatafora J."/>
            <person name="Crous P."/>
            <person name="Grigoriev I."/>
        </authorList>
    </citation>
    <scope>NUCLEOTIDE SEQUENCE</scope>
    <source>
        <strain evidence="17">HMLAC05119</strain>
    </source>
</reference>
<dbReference type="GO" id="GO:0020037">
    <property type="term" value="F:heme binding"/>
    <property type="evidence" value="ECO:0007669"/>
    <property type="project" value="UniProtKB-UniRule"/>
</dbReference>
<dbReference type="InterPro" id="IPR029062">
    <property type="entry name" value="Class_I_gatase-like"/>
</dbReference>
<feature type="active site" evidence="11">
    <location>
        <position position="112"/>
    </location>
</feature>
<dbReference type="AlphaFoldDB" id="A0A6A5QMX5"/>
<dbReference type="Gene3D" id="1.20.1370.20">
    <property type="match status" value="1"/>
</dbReference>
<dbReference type="FunFam" id="2.40.180.10:FF:000003">
    <property type="entry name" value="Catalase"/>
    <property type="match status" value="1"/>
</dbReference>
<dbReference type="GO" id="GO:0046872">
    <property type="term" value="F:metal ion binding"/>
    <property type="evidence" value="ECO:0007669"/>
    <property type="project" value="UniProtKB-KW"/>
</dbReference>
<evidence type="ECO:0000256" key="11">
    <source>
        <dbReference type="PIRSR" id="PIRSR038927-1"/>
    </source>
</evidence>
<dbReference type="InterPro" id="IPR024712">
    <property type="entry name" value="Catalase_clade2"/>
</dbReference>
<dbReference type="SUPFAM" id="SSF56634">
    <property type="entry name" value="Heme-dependent catalase-like"/>
    <property type="match status" value="1"/>
</dbReference>
<evidence type="ECO:0000256" key="6">
    <source>
        <dbReference type="ARBA" id="ARBA00022723"/>
    </source>
</evidence>
<dbReference type="GO" id="GO:0006979">
    <property type="term" value="P:response to oxidative stress"/>
    <property type="evidence" value="ECO:0007669"/>
    <property type="project" value="InterPro"/>
</dbReference>
<keyword evidence="9 10" id="KW-0376">Hydrogen peroxide</keyword>
<dbReference type="EC" id="1.11.1.6" evidence="3 10"/>
<keyword evidence="18" id="KW-1185">Reference proteome</keyword>
<dbReference type="Gene3D" id="2.40.180.10">
    <property type="entry name" value="Catalase core domain"/>
    <property type="match status" value="1"/>
</dbReference>
<evidence type="ECO:0000256" key="15">
    <source>
        <dbReference type="SAM" id="SignalP"/>
    </source>
</evidence>
<keyword evidence="5 10" id="KW-0349">Heme</keyword>
<dbReference type="Pfam" id="PF18011">
    <property type="entry name" value="Catalase_C"/>
    <property type="match status" value="1"/>
</dbReference>
<protein>
    <recommendedName>
        <fullName evidence="3 10">Catalase</fullName>
        <ecNumber evidence="3 10">1.11.1.6</ecNumber>
    </recommendedName>
</protein>
<dbReference type="CDD" id="cd03132">
    <property type="entry name" value="GATase1_catalase"/>
    <property type="match status" value="1"/>
</dbReference>
<proteinExistence type="inferred from homology"/>
<evidence type="ECO:0000256" key="4">
    <source>
        <dbReference type="ARBA" id="ARBA00022559"/>
    </source>
</evidence>
<comment type="function">
    <text evidence="14">Catalyzes the degradation of hydrogen peroxide (H(2)O(2)) generated by peroxisomal oxidases to water and oxygen, thereby protecting cells from the toxic effects of hydrogen peroxide.</text>
</comment>
<dbReference type="PANTHER" id="PTHR42821:SF3">
    <property type="entry name" value="CATALASE B"/>
    <property type="match status" value="1"/>
</dbReference>
<dbReference type="SMART" id="SM01060">
    <property type="entry name" value="Catalase"/>
    <property type="match status" value="1"/>
</dbReference>
<comment type="catalytic activity">
    <reaction evidence="10 13">
        <text>2 H2O2 = O2 + 2 H2O</text>
        <dbReference type="Rhea" id="RHEA:20309"/>
        <dbReference type="ChEBI" id="CHEBI:15377"/>
        <dbReference type="ChEBI" id="CHEBI:15379"/>
        <dbReference type="ChEBI" id="CHEBI:16240"/>
        <dbReference type="EC" id="1.11.1.6"/>
    </reaction>
</comment>
<keyword evidence="7 10" id="KW-0560">Oxidoreductase</keyword>
<dbReference type="Pfam" id="PF00199">
    <property type="entry name" value="Catalase"/>
    <property type="match status" value="1"/>
</dbReference>
<gene>
    <name evidence="17" type="ORF">BDU57DRAFT_218853</name>
</gene>
<keyword evidence="4 10" id="KW-0575">Peroxidase</keyword>
<dbReference type="EMBL" id="ML979135">
    <property type="protein sequence ID" value="KAF1916150.1"/>
    <property type="molecule type" value="Genomic_DNA"/>
</dbReference>
<evidence type="ECO:0000313" key="18">
    <source>
        <dbReference type="Proteomes" id="UP000800096"/>
    </source>
</evidence>
<comment type="cofactor">
    <cofactor evidence="1 10 12">
        <name>heme</name>
        <dbReference type="ChEBI" id="CHEBI:30413"/>
    </cofactor>
</comment>
<keyword evidence="6 10" id="KW-0479">Metal-binding</keyword>
<evidence type="ECO:0000256" key="14">
    <source>
        <dbReference type="RuleBase" id="RU004142"/>
    </source>
</evidence>
<evidence type="ECO:0000256" key="12">
    <source>
        <dbReference type="PIRSR" id="PIRSR038927-2"/>
    </source>
</evidence>
<dbReference type="InterPro" id="IPR024708">
    <property type="entry name" value="Catalase_AS"/>
</dbReference>
<feature type="chain" id="PRO_5025624179" description="Catalase" evidence="15">
    <location>
        <begin position="18"/>
        <end position="746"/>
    </location>
</feature>